<dbReference type="GO" id="GO:0016020">
    <property type="term" value="C:membrane"/>
    <property type="evidence" value="ECO:0007669"/>
    <property type="project" value="UniProtKB-SubCell"/>
</dbReference>
<name>A0A2T7PVJ3_POMCA</name>
<accession>A0A2T7PVJ3</accession>
<gene>
    <name evidence="8" type="ORF">C0Q70_00032</name>
</gene>
<feature type="transmembrane region" description="Helical" evidence="6">
    <location>
        <begin position="351"/>
        <end position="374"/>
    </location>
</feature>
<dbReference type="PANTHER" id="PTHR11814">
    <property type="entry name" value="SULFATE TRANSPORTER"/>
    <property type="match status" value="1"/>
</dbReference>
<evidence type="ECO:0000259" key="7">
    <source>
        <dbReference type="PROSITE" id="PS50801"/>
    </source>
</evidence>
<evidence type="ECO:0000256" key="5">
    <source>
        <dbReference type="SAM" id="MobiDB-lite"/>
    </source>
</evidence>
<dbReference type="InterPro" id="IPR036513">
    <property type="entry name" value="STAS_dom_sf"/>
</dbReference>
<feature type="domain" description="STAS" evidence="7">
    <location>
        <begin position="498"/>
        <end position="608"/>
    </location>
</feature>
<dbReference type="PROSITE" id="PS50801">
    <property type="entry name" value="STAS"/>
    <property type="match status" value="1"/>
</dbReference>
<keyword evidence="3 6" id="KW-1133">Transmembrane helix</keyword>
<feature type="region of interest" description="Disordered" evidence="5">
    <location>
        <begin position="22"/>
        <end position="50"/>
    </location>
</feature>
<evidence type="ECO:0000256" key="2">
    <source>
        <dbReference type="ARBA" id="ARBA00022692"/>
    </source>
</evidence>
<feature type="transmembrane region" description="Helical" evidence="6">
    <location>
        <begin position="165"/>
        <end position="192"/>
    </location>
</feature>
<dbReference type="Proteomes" id="UP000245119">
    <property type="component" value="Linkage Group LG1"/>
</dbReference>
<keyword evidence="9" id="KW-1185">Reference proteome</keyword>
<evidence type="ECO:0000256" key="4">
    <source>
        <dbReference type="ARBA" id="ARBA00023136"/>
    </source>
</evidence>
<dbReference type="CDD" id="cd07042">
    <property type="entry name" value="STAS_SulP_like_sulfate_transporter"/>
    <property type="match status" value="1"/>
</dbReference>
<comment type="caution">
    <text evidence="8">The sequence shown here is derived from an EMBL/GenBank/DDBJ whole genome shotgun (WGS) entry which is preliminary data.</text>
</comment>
<dbReference type="AlphaFoldDB" id="A0A2T7PVJ3"/>
<dbReference type="InterPro" id="IPR011547">
    <property type="entry name" value="SLC26A/SulP_dom"/>
</dbReference>
<feature type="transmembrane region" description="Helical" evidence="6">
    <location>
        <begin position="199"/>
        <end position="222"/>
    </location>
</feature>
<keyword evidence="4 6" id="KW-0472">Membrane</keyword>
<feature type="transmembrane region" description="Helical" evidence="6">
    <location>
        <begin position="461"/>
        <end position="493"/>
    </location>
</feature>
<organism evidence="8 9">
    <name type="scientific">Pomacea canaliculata</name>
    <name type="common">Golden apple snail</name>
    <dbReference type="NCBI Taxonomy" id="400727"/>
    <lineage>
        <taxon>Eukaryota</taxon>
        <taxon>Metazoa</taxon>
        <taxon>Spiralia</taxon>
        <taxon>Lophotrochozoa</taxon>
        <taxon>Mollusca</taxon>
        <taxon>Gastropoda</taxon>
        <taxon>Caenogastropoda</taxon>
        <taxon>Architaenioglossa</taxon>
        <taxon>Ampullarioidea</taxon>
        <taxon>Ampullariidae</taxon>
        <taxon>Pomacea</taxon>
    </lineage>
</organism>
<dbReference type="InterPro" id="IPR002645">
    <property type="entry name" value="STAS_dom"/>
</dbReference>
<evidence type="ECO:0000256" key="1">
    <source>
        <dbReference type="ARBA" id="ARBA00004141"/>
    </source>
</evidence>
<dbReference type="InterPro" id="IPR001902">
    <property type="entry name" value="SLC26A/SulP_fam"/>
</dbReference>
<feature type="transmembrane region" description="Helical" evidence="6">
    <location>
        <begin position="242"/>
        <end position="258"/>
    </location>
</feature>
<dbReference type="Pfam" id="PF01740">
    <property type="entry name" value="STAS"/>
    <property type="match status" value="1"/>
</dbReference>
<dbReference type="SUPFAM" id="SSF52091">
    <property type="entry name" value="SpoIIaa-like"/>
    <property type="match status" value="1"/>
</dbReference>
<dbReference type="Gene3D" id="3.30.750.24">
    <property type="entry name" value="STAS domain"/>
    <property type="match status" value="1"/>
</dbReference>
<dbReference type="EMBL" id="PZQS01000001">
    <property type="protein sequence ID" value="PVD37442.1"/>
    <property type="molecule type" value="Genomic_DNA"/>
</dbReference>
<dbReference type="Pfam" id="PF00916">
    <property type="entry name" value="Sulfate_transp"/>
    <property type="match status" value="1"/>
</dbReference>
<dbReference type="GO" id="GO:0055085">
    <property type="term" value="P:transmembrane transport"/>
    <property type="evidence" value="ECO:0007669"/>
    <property type="project" value="InterPro"/>
</dbReference>
<proteinExistence type="predicted"/>
<feature type="transmembrane region" description="Helical" evidence="6">
    <location>
        <begin position="286"/>
        <end position="310"/>
    </location>
</feature>
<protein>
    <recommendedName>
        <fullName evidence="7">STAS domain-containing protein</fullName>
    </recommendedName>
</protein>
<evidence type="ECO:0000256" key="3">
    <source>
        <dbReference type="ARBA" id="ARBA00022989"/>
    </source>
</evidence>
<feature type="transmembrane region" description="Helical" evidence="6">
    <location>
        <begin position="91"/>
        <end position="111"/>
    </location>
</feature>
<reference evidence="8 9" key="1">
    <citation type="submission" date="2018-04" db="EMBL/GenBank/DDBJ databases">
        <title>The genome of golden apple snail Pomacea canaliculata provides insight into stress tolerance and invasive adaptation.</title>
        <authorList>
            <person name="Liu C."/>
            <person name="Liu B."/>
            <person name="Ren Y."/>
            <person name="Zhang Y."/>
            <person name="Wang H."/>
            <person name="Li S."/>
            <person name="Jiang F."/>
            <person name="Yin L."/>
            <person name="Zhang G."/>
            <person name="Qian W."/>
            <person name="Fan W."/>
        </authorList>
    </citation>
    <scope>NUCLEOTIDE SEQUENCE [LARGE SCALE GENOMIC DNA]</scope>
    <source>
        <strain evidence="8">SZHN2017</strain>
        <tissue evidence="8">Muscle</tissue>
    </source>
</reference>
<evidence type="ECO:0000313" key="9">
    <source>
        <dbReference type="Proteomes" id="UP000245119"/>
    </source>
</evidence>
<comment type="subcellular location">
    <subcellularLocation>
        <location evidence="1">Membrane</location>
        <topology evidence="1">Multi-pass membrane protein</topology>
    </subcellularLocation>
</comment>
<evidence type="ECO:0000256" key="6">
    <source>
        <dbReference type="SAM" id="Phobius"/>
    </source>
</evidence>
<dbReference type="OrthoDB" id="288203at2759"/>
<keyword evidence="2 6" id="KW-0812">Transmembrane</keyword>
<sequence length="661" mass="72063">MSPFIALFISFQPAPNGSVNDDHIAFSNDVGDQGENGGEHPQTEEVPTSLRVRRKVKESCRKCFSMKTLKRKLPIIQWLPKYRLNHFQCDLIAGLTVGLTVIPQGLAYAVVAGLQPQYGLYSAFMGCFVYMFMGTAKDITLGPTAIMSLLTNTFAASTVENDPTMAIVLTLFCGLIQLAMGLLNLGILVSYISHSVINAFTSAAAITIAVGQIKSILGLKNIPQDFMPMVYYTCKQIPQTKIWDMVMGLVSMVALFALKKLREIKWKDQNDPERPVRLYVRAARKFLWLVGTGANAIVVIVAAGVAAGMLSHNINVFSLTGKITPGIPNFEPPAFSNPSINLTTPVVFEKIGAGFVIVPLLGIVEAIAIGKAFARTNNYKIDATQELISIGVANILSSFVHSYPVTGSFSRCANPVGTAVPGEILLLHPQVSASGCYHHGCHSDGRLQNRSYPLENKQIELLIHLITFVLSFVLGIEYGILIGVGLSLLLLLYPMARPRLQVTQKQGIVIIQLDQGLFFPAVEHVEEKIMKMALEDEKPKAVIVDMSHVFGVDYTAVQTFKSLLADASRHSVRIIFCQIRPRVMKDILKADISKLKTCGTVEEALEELCSQGESPKGRAKSGVEGDTSVEKTDLSAAFIMILSTTLSSFTLSTFCLGSVRD</sequence>
<evidence type="ECO:0000313" key="8">
    <source>
        <dbReference type="EMBL" id="PVD37442.1"/>
    </source>
</evidence>